<dbReference type="InterPro" id="IPR001036">
    <property type="entry name" value="Acrflvin-R"/>
</dbReference>
<protein>
    <submittedName>
        <fullName evidence="1">Uncharacterized protein</fullName>
    </submittedName>
</protein>
<dbReference type="KEGG" id="hsr:HSBAA_42290"/>
<sequence length="94" mass="10324">MIEQEEFLRNVPNLQRMESTASSGSAEIELEFPFGVDLTETLIRVNNALSQVPSYPNNVDQPRIVANSFPPTPLCTLTLAPGGQPTPARYARHA</sequence>
<proteinExistence type="predicted"/>
<dbReference type="Gene3D" id="3.30.70.1430">
    <property type="entry name" value="Multidrug efflux transporter AcrB pore domain"/>
    <property type="match status" value="1"/>
</dbReference>
<gene>
    <name evidence="1" type="ORF">HSBAA_42290</name>
</gene>
<dbReference type="SUPFAM" id="SSF82693">
    <property type="entry name" value="Multidrug efflux transporter AcrB pore domain, PN1, PN2, PC1 and PC2 subdomains"/>
    <property type="match status" value="1"/>
</dbReference>
<name>A0A455UCA8_9GAMM</name>
<dbReference type="Gene3D" id="3.30.70.1320">
    <property type="entry name" value="Multidrug efflux transporter AcrB pore domain like"/>
    <property type="match status" value="1"/>
</dbReference>
<dbReference type="GO" id="GO:0016020">
    <property type="term" value="C:membrane"/>
    <property type="evidence" value="ECO:0007669"/>
    <property type="project" value="InterPro"/>
</dbReference>
<dbReference type="GO" id="GO:0022857">
    <property type="term" value="F:transmembrane transporter activity"/>
    <property type="evidence" value="ECO:0007669"/>
    <property type="project" value="InterPro"/>
</dbReference>
<evidence type="ECO:0000313" key="1">
    <source>
        <dbReference type="EMBL" id="BBI62923.1"/>
    </source>
</evidence>
<accession>A0A455UCA8</accession>
<organism evidence="1 2">
    <name type="scientific">Vreelandella sulfidaeris</name>
    <dbReference type="NCBI Taxonomy" id="115553"/>
    <lineage>
        <taxon>Bacteria</taxon>
        <taxon>Pseudomonadati</taxon>
        <taxon>Pseudomonadota</taxon>
        <taxon>Gammaproteobacteria</taxon>
        <taxon>Oceanospirillales</taxon>
        <taxon>Halomonadaceae</taxon>
        <taxon>Vreelandella</taxon>
    </lineage>
</organism>
<dbReference type="AlphaFoldDB" id="A0A455UCA8"/>
<dbReference type="Pfam" id="PF00873">
    <property type="entry name" value="ACR_tran"/>
    <property type="match status" value="1"/>
</dbReference>
<dbReference type="Proteomes" id="UP000320231">
    <property type="component" value="Chromosome"/>
</dbReference>
<evidence type="ECO:0000313" key="2">
    <source>
        <dbReference type="Proteomes" id="UP000320231"/>
    </source>
</evidence>
<reference evidence="1 2" key="1">
    <citation type="journal article" date="2019" name="Microbiol. Resour. Announc.">
        <title>Complete Genome Sequence of Halomonas sulfidaeris Strain Esulfide1 Isolated from a Metal Sulfide Rock at a Depth of 2,200 Meters, Obtained Using Nanopore Sequencing.</title>
        <authorList>
            <person name="Saito M."/>
            <person name="Nishigata A."/>
            <person name="Galipon J."/>
            <person name="Arakawa K."/>
        </authorList>
    </citation>
    <scope>NUCLEOTIDE SEQUENCE [LARGE SCALE GENOMIC DNA]</scope>
    <source>
        <strain evidence="1 2">ATCC BAA-803</strain>
    </source>
</reference>
<dbReference type="EMBL" id="AP019514">
    <property type="protein sequence ID" value="BBI62923.1"/>
    <property type="molecule type" value="Genomic_DNA"/>
</dbReference>